<evidence type="ECO:0000256" key="4">
    <source>
        <dbReference type="ARBA" id="ARBA00023125"/>
    </source>
</evidence>
<name>A0A7V5PRV9_CALAY</name>
<evidence type="ECO:0000259" key="7">
    <source>
        <dbReference type="PROSITE" id="PS50045"/>
    </source>
</evidence>
<dbReference type="AlphaFoldDB" id="A0A7V5PRV9"/>
<keyword evidence="3" id="KW-0805">Transcription regulation</keyword>
<dbReference type="GO" id="GO:0005524">
    <property type="term" value="F:ATP binding"/>
    <property type="evidence" value="ECO:0007669"/>
    <property type="project" value="UniProtKB-KW"/>
</dbReference>
<dbReference type="Gene3D" id="3.40.50.300">
    <property type="entry name" value="P-loop containing nucleotide triphosphate hydrolases"/>
    <property type="match status" value="1"/>
</dbReference>
<sequence length="463" mass="52853">MMSKSILIVDDEEFIRLNLKRIFSEDHYRIFLESRGRDALQTVRNEEIDLALLDLNLPDMSGLDILREMKKIKPDLLIIIVTGYASVESAVEALKLGAYDYIKKPFKADAIRLIARLALETQDLKSKVRQLKGKEAEIGLDSILGSSEQIRKVKHQIAEFSKYDSETVLITGESGSGKELVARALHNLSPRRNEEFIEINCASIPDTLLESELFGYEKGAFTDAKSRKIGLLEKAQNGTLFLDEIGEMSLALQAKLLRVIENKKFRRLGSTSDKEVNVRIIAATNKDFKEAISRKEFREDLYYRLNVLRIDVPPLRERGEDILIFARYFLELFNNKFNKSVKGFTPGAEELLLKYGWPGNVRELKNMVERICILQKDPEIKVHHLPAEIINSATNQKINICDDLFDTNQVSLEEILQQTERMLIARAYELSGGNVSKTARILKIPRETLRYKLEKYAITNGGN</sequence>
<keyword evidence="1" id="KW-0547">Nucleotide-binding</keyword>
<gene>
    <name evidence="9" type="ORF">ENJ89_11250</name>
</gene>
<feature type="domain" description="Response regulatory" evidence="8">
    <location>
        <begin position="5"/>
        <end position="119"/>
    </location>
</feature>
<reference evidence="9" key="1">
    <citation type="journal article" date="2020" name="mSystems">
        <title>Genome- and Community-Level Interaction Insights into Carbon Utilization and Element Cycling Functions of Hydrothermarchaeota in Hydrothermal Sediment.</title>
        <authorList>
            <person name="Zhou Z."/>
            <person name="Liu Y."/>
            <person name="Xu W."/>
            <person name="Pan J."/>
            <person name="Luo Z.H."/>
            <person name="Li M."/>
        </authorList>
    </citation>
    <scope>NUCLEOTIDE SEQUENCE [LARGE SCALE GENOMIC DNA]</scope>
    <source>
        <strain evidence="9">HyVt-527</strain>
    </source>
</reference>
<dbReference type="SUPFAM" id="SSF52540">
    <property type="entry name" value="P-loop containing nucleoside triphosphate hydrolases"/>
    <property type="match status" value="1"/>
</dbReference>
<dbReference type="InterPro" id="IPR027417">
    <property type="entry name" value="P-loop_NTPase"/>
</dbReference>
<keyword evidence="6" id="KW-0597">Phosphoprotein</keyword>
<dbReference type="PROSITE" id="PS50045">
    <property type="entry name" value="SIGMA54_INTERACT_4"/>
    <property type="match status" value="1"/>
</dbReference>
<dbReference type="InterPro" id="IPR002078">
    <property type="entry name" value="Sigma_54_int"/>
</dbReference>
<accession>A0A7V5PRV9</accession>
<dbReference type="InterPro" id="IPR009057">
    <property type="entry name" value="Homeodomain-like_sf"/>
</dbReference>
<evidence type="ECO:0000256" key="1">
    <source>
        <dbReference type="ARBA" id="ARBA00022741"/>
    </source>
</evidence>
<proteinExistence type="predicted"/>
<feature type="modified residue" description="4-aspartylphosphate" evidence="6">
    <location>
        <position position="54"/>
    </location>
</feature>
<dbReference type="Proteomes" id="UP000886124">
    <property type="component" value="Unassembled WGS sequence"/>
</dbReference>
<dbReference type="FunFam" id="3.40.50.300:FF:000006">
    <property type="entry name" value="DNA-binding transcriptional regulator NtrC"/>
    <property type="match status" value="1"/>
</dbReference>
<evidence type="ECO:0000313" key="9">
    <source>
        <dbReference type="EMBL" id="HHJ53762.1"/>
    </source>
</evidence>
<dbReference type="PROSITE" id="PS50110">
    <property type="entry name" value="RESPONSE_REGULATORY"/>
    <property type="match status" value="1"/>
</dbReference>
<dbReference type="InterPro" id="IPR025662">
    <property type="entry name" value="Sigma_54_int_dom_ATP-bd_1"/>
</dbReference>
<dbReference type="EMBL" id="DROD01000708">
    <property type="protein sequence ID" value="HHJ53762.1"/>
    <property type="molecule type" value="Genomic_DNA"/>
</dbReference>
<dbReference type="InterPro" id="IPR025944">
    <property type="entry name" value="Sigma_54_int_dom_CS"/>
</dbReference>
<evidence type="ECO:0000256" key="6">
    <source>
        <dbReference type="PROSITE-ProRule" id="PRU00169"/>
    </source>
</evidence>
<dbReference type="GO" id="GO:0006355">
    <property type="term" value="P:regulation of DNA-templated transcription"/>
    <property type="evidence" value="ECO:0007669"/>
    <property type="project" value="InterPro"/>
</dbReference>
<dbReference type="SMART" id="SM00448">
    <property type="entry name" value="REC"/>
    <property type="match status" value="1"/>
</dbReference>
<dbReference type="Pfam" id="PF02954">
    <property type="entry name" value="HTH_8"/>
    <property type="match status" value="1"/>
</dbReference>
<dbReference type="InterPro" id="IPR001789">
    <property type="entry name" value="Sig_transdc_resp-reg_receiver"/>
</dbReference>
<dbReference type="InterPro" id="IPR025943">
    <property type="entry name" value="Sigma_54_int_dom_ATP-bd_2"/>
</dbReference>
<dbReference type="Pfam" id="PF00072">
    <property type="entry name" value="Response_reg"/>
    <property type="match status" value="1"/>
</dbReference>
<evidence type="ECO:0000256" key="3">
    <source>
        <dbReference type="ARBA" id="ARBA00023015"/>
    </source>
</evidence>
<dbReference type="GO" id="GO:0000160">
    <property type="term" value="P:phosphorelay signal transduction system"/>
    <property type="evidence" value="ECO:0007669"/>
    <property type="project" value="InterPro"/>
</dbReference>
<dbReference type="PROSITE" id="PS00676">
    <property type="entry name" value="SIGMA54_INTERACT_2"/>
    <property type="match status" value="1"/>
</dbReference>
<dbReference type="Pfam" id="PF00158">
    <property type="entry name" value="Sigma54_activat"/>
    <property type="match status" value="1"/>
</dbReference>
<evidence type="ECO:0000259" key="8">
    <source>
        <dbReference type="PROSITE" id="PS50110"/>
    </source>
</evidence>
<dbReference type="PANTHER" id="PTHR32071:SF113">
    <property type="entry name" value="ALGINATE BIOSYNTHESIS TRANSCRIPTIONAL REGULATORY PROTEIN ALGB"/>
    <property type="match status" value="1"/>
</dbReference>
<comment type="caution">
    <text evidence="9">The sequence shown here is derived from an EMBL/GenBank/DDBJ whole genome shotgun (WGS) entry which is preliminary data.</text>
</comment>
<keyword evidence="4" id="KW-0238">DNA-binding</keyword>
<protein>
    <submittedName>
        <fullName evidence="9">Sigma-54-dependent Fis family transcriptional regulator</fullName>
    </submittedName>
</protein>
<dbReference type="InterPro" id="IPR003593">
    <property type="entry name" value="AAA+_ATPase"/>
</dbReference>
<dbReference type="PRINTS" id="PR01590">
    <property type="entry name" value="HTHFIS"/>
</dbReference>
<keyword evidence="5" id="KW-0804">Transcription</keyword>
<dbReference type="CDD" id="cd00009">
    <property type="entry name" value="AAA"/>
    <property type="match status" value="1"/>
</dbReference>
<evidence type="ECO:0000256" key="2">
    <source>
        <dbReference type="ARBA" id="ARBA00022840"/>
    </source>
</evidence>
<evidence type="ECO:0000256" key="5">
    <source>
        <dbReference type="ARBA" id="ARBA00023163"/>
    </source>
</evidence>
<feature type="domain" description="Sigma-54 factor interaction" evidence="7">
    <location>
        <begin position="143"/>
        <end position="373"/>
    </location>
</feature>
<dbReference type="SUPFAM" id="SSF46689">
    <property type="entry name" value="Homeodomain-like"/>
    <property type="match status" value="1"/>
</dbReference>
<dbReference type="InterPro" id="IPR002197">
    <property type="entry name" value="HTH_Fis"/>
</dbReference>
<keyword evidence="2" id="KW-0067">ATP-binding</keyword>
<dbReference type="Gene3D" id="3.40.50.2300">
    <property type="match status" value="1"/>
</dbReference>
<dbReference type="SUPFAM" id="SSF52172">
    <property type="entry name" value="CheY-like"/>
    <property type="match status" value="1"/>
</dbReference>
<organism evidence="9">
    <name type="scientific">Caldithrix abyssi</name>
    <dbReference type="NCBI Taxonomy" id="187145"/>
    <lineage>
        <taxon>Bacteria</taxon>
        <taxon>Pseudomonadati</taxon>
        <taxon>Calditrichota</taxon>
        <taxon>Calditrichia</taxon>
        <taxon>Calditrichales</taxon>
        <taxon>Calditrichaceae</taxon>
        <taxon>Caldithrix</taxon>
    </lineage>
</organism>
<dbReference type="SMART" id="SM00382">
    <property type="entry name" value="AAA"/>
    <property type="match status" value="1"/>
</dbReference>
<dbReference type="InterPro" id="IPR058031">
    <property type="entry name" value="AAA_lid_NorR"/>
</dbReference>
<dbReference type="Gene3D" id="1.10.10.60">
    <property type="entry name" value="Homeodomain-like"/>
    <property type="match status" value="1"/>
</dbReference>
<dbReference type="PANTHER" id="PTHR32071">
    <property type="entry name" value="TRANSCRIPTIONAL REGULATORY PROTEIN"/>
    <property type="match status" value="1"/>
</dbReference>
<dbReference type="InterPro" id="IPR011006">
    <property type="entry name" value="CheY-like_superfamily"/>
</dbReference>
<dbReference type="PROSITE" id="PS00675">
    <property type="entry name" value="SIGMA54_INTERACT_1"/>
    <property type="match status" value="1"/>
</dbReference>
<dbReference type="Gene3D" id="1.10.8.60">
    <property type="match status" value="1"/>
</dbReference>
<dbReference type="PROSITE" id="PS00688">
    <property type="entry name" value="SIGMA54_INTERACT_3"/>
    <property type="match status" value="1"/>
</dbReference>
<dbReference type="GO" id="GO:0043565">
    <property type="term" value="F:sequence-specific DNA binding"/>
    <property type="evidence" value="ECO:0007669"/>
    <property type="project" value="InterPro"/>
</dbReference>
<dbReference type="Pfam" id="PF25601">
    <property type="entry name" value="AAA_lid_14"/>
    <property type="match status" value="1"/>
</dbReference>